<organism evidence="1 2">
    <name type="scientific">Elysia crispata</name>
    <name type="common">lettuce slug</name>
    <dbReference type="NCBI Taxonomy" id="231223"/>
    <lineage>
        <taxon>Eukaryota</taxon>
        <taxon>Metazoa</taxon>
        <taxon>Spiralia</taxon>
        <taxon>Lophotrochozoa</taxon>
        <taxon>Mollusca</taxon>
        <taxon>Gastropoda</taxon>
        <taxon>Heterobranchia</taxon>
        <taxon>Euthyneura</taxon>
        <taxon>Panpulmonata</taxon>
        <taxon>Sacoglossa</taxon>
        <taxon>Placobranchoidea</taxon>
        <taxon>Plakobranchidae</taxon>
        <taxon>Elysia</taxon>
    </lineage>
</organism>
<evidence type="ECO:0000313" key="2">
    <source>
        <dbReference type="Proteomes" id="UP001283361"/>
    </source>
</evidence>
<dbReference type="Proteomes" id="UP001283361">
    <property type="component" value="Unassembled WGS sequence"/>
</dbReference>
<proteinExistence type="predicted"/>
<keyword evidence="2" id="KW-1185">Reference proteome</keyword>
<dbReference type="AlphaFoldDB" id="A0AAE0ZYH2"/>
<name>A0AAE0ZYH2_9GAST</name>
<dbReference type="EMBL" id="JAWDGP010003103">
    <property type="protein sequence ID" value="KAK3777266.1"/>
    <property type="molecule type" value="Genomic_DNA"/>
</dbReference>
<gene>
    <name evidence="1" type="ORF">RRG08_013468</name>
</gene>
<evidence type="ECO:0000313" key="1">
    <source>
        <dbReference type="EMBL" id="KAK3777266.1"/>
    </source>
</evidence>
<reference evidence="1" key="1">
    <citation type="journal article" date="2023" name="G3 (Bethesda)">
        <title>A reference genome for the long-term kleptoplast-retaining sea slug Elysia crispata morphotype clarki.</title>
        <authorList>
            <person name="Eastman K.E."/>
            <person name="Pendleton A.L."/>
            <person name="Shaikh M.A."/>
            <person name="Suttiyut T."/>
            <person name="Ogas R."/>
            <person name="Tomko P."/>
            <person name="Gavelis G."/>
            <person name="Widhalm J.R."/>
            <person name="Wisecaver J.H."/>
        </authorList>
    </citation>
    <scope>NUCLEOTIDE SEQUENCE</scope>
    <source>
        <strain evidence="1">ECLA1</strain>
    </source>
</reference>
<comment type="caution">
    <text evidence="1">The sequence shown here is derived from an EMBL/GenBank/DDBJ whole genome shotgun (WGS) entry which is preliminary data.</text>
</comment>
<accession>A0AAE0ZYH2</accession>
<protein>
    <submittedName>
        <fullName evidence="1">Uncharacterized protein</fullName>
    </submittedName>
</protein>
<sequence>MGPGHRGKVVHLIASGRSLFISFMLENGQSQGRQRLSYLTEDTNSENRREVKAQNLDLLNYEKKMKVLDSGLLEL</sequence>